<evidence type="ECO:0000313" key="1">
    <source>
        <dbReference type="EMBL" id="GKU96578.1"/>
    </source>
</evidence>
<dbReference type="AlphaFoldDB" id="A0AAV5I617"/>
<proteinExistence type="predicted"/>
<keyword evidence="2" id="KW-1185">Reference proteome</keyword>
<dbReference type="Proteomes" id="UP001054252">
    <property type="component" value="Unassembled WGS sequence"/>
</dbReference>
<reference evidence="1 2" key="1">
    <citation type="journal article" date="2021" name="Commun. Biol.">
        <title>The genome of Shorea leprosula (Dipterocarpaceae) highlights the ecological relevance of drought in aseasonal tropical rainforests.</title>
        <authorList>
            <person name="Ng K.K.S."/>
            <person name="Kobayashi M.J."/>
            <person name="Fawcett J.A."/>
            <person name="Hatakeyama M."/>
            <person name="Paape T."/>
            <person name="Ng C.H."/>
            <person name="Ang C.C."/>
            <person name="Tnah L.H."/>
            <person name="Lee C.T."/>
            <person name="Nishiyama T."/>
            <person name="Sese J."/>
            <person name="O'Brien M.J."/>
            <person name="Copetti D."/>
            <person name="Mohd Noor M.I."/>
            <person name="Ong R.C."/>
            <person name="Putra M."/>
            <person name="Sireger I.Z."/>
            <person name="Indrioko S."/>
            <person name="Kosugi Y."/>
            <person name="Izuno A."/>
            <person name="Isagi Y."/>
            <person name="Lee S.L."/>
            <person name="Shimizu K.K."/>
        </authorList>
    </citation>
    <scope>NUCLEOTIDE SEQUENCE [LARGE SCALE GENOMIC DNA]</scope>
    <source>
        <strain evidence="1">214</strain>
    </source>
</reference>
<protein>
    <submittedName>
        <fullName evidence="1">Uncharacterized protein</fullName>
    </submittedName>
</protein>
<dbReference type="EMBL" id="BPVZ01000010">
    <property type="protein sequence ID" value="GKU96578.1"/>
    <property type="molecule type" value="Genomic_DNA"/>
</dbReference>
<gene>
    <name evidence="1" type="ORF">SLEP1_g9802</name>
</gene>
<name>A0AAV5I617_9ROSI</name>
<organism evidence="1 2">
    <name type="scientific">Rubroshorea leprosula</name>
    <dbReference type="NCBI Taxonomy" id="152421"/>
    <lineage>
        <taxon>Eukaryota</taxon>
        <taxon>Viridiplantae</taxon>
        <taxon>Streptophyta</taxon>
        <taxon>Embryophyta</taxon>
        <taxon>Tracheophyta</taxon>
        <taxon>Spermatophyta</taxon>
        <taxon>Magnoliopsida</taxon>
        <taxon>eudicotyledons</taxon>
        <taxon>Gunneridae</taxon>
        <taxon>Pentapetalae</taxon>
        <taxon>rosids</taxon>
        <taxon>malvids</taxon>
        <taxon>Malvales</taxon>
        <taxon>Dipterocarpaceae</taxon>
        <taxon>Rubroshorea</taxon>
    </lineage>
</organism>
<evidence type="ECO:0000313" key="2">
    <source>
        <dbReference type="Proteomes" id="UP001054252"/>
    </source>
</evidence>
<sequence length="83" mass="9583">MGLSDVNWISFESCAFVGPVHECTASVVPRIRVLGCDNIEVGEEGHIGREPERKEMRNKSEVVEVRKRVWYGIYIGWELFWSI</sequence>
<comment type="caution">
    <text evidence="1">The sequence shown here is derived from an EMBL/GenBank/DDBJ whole genome shotgun (WGS) entry which is preliminary data.</text>
</comment>
<accession>A0AAV5I617</accession>